<feature type="region of interest" description="Disordered" evidence="1">
    <location>
        <begin position="58"/>
        <end position="78"/>
    </location>
</feature>
<dbReference type="AlphaFoldDB" id="A0A199UXJ3"/>
<evidence type="ECO:0000256" key="1">
    <source>
        <dbReference type="SAM" id="MobiDB-lite"/>
    </source>
</evidence>
<sequence length="78" mass="8035">MGILLKGTTPVFLLLLLLTILNSSCCGARTMGTLNARPAAAKNSSGAYLGLLPRAIPIPPSGPSKRHDSVGAQSHRSP</sequence>
<organism evidence="4 5">
    <name type="scientific">Ananas comosus</name>
    <name type="common">Pineapple</name>
    <name type="synonym">Ananas ananas</name>
    <dbReference type="NCBI Taxonomy" id="4615"/>
    <lineage>
        <taxon>Eukaryota</taxon>
        <taxon>Viridiplantae</taxon>
        <taxon>Streptophyta</taxon>
        <taxon>Embryophyta</taxon>
        <taxon>Tracheophyta</taxon>
        <taxon>Spermatophyta</taxon>
        <taxon>Magnoliopsida</taxon>
        <taxon>Liliopsida</taxon>
        <taxon>Poales</taxon>
        <taxon>Bromeliaceae</taxon>
        <taxon>Bromelioideae</taxon>
        <taxon>Ananas</taxon>
    </lineage>
</organism>
<evidence type="ECO:0000256" key="2">
    <source>
        <dbReference type="SAM" id="SignalP"/>
    </source>
</evidence>
<dbReference type="Gramene" id="Aco031645.1.mrna1">
    <property type="protein sequence ID" value="Aco031645.1.mrna1.cds1"/>
    <property type="gene ID" value="Aco031645.1.path1"/>
</dbReference>
<comment type="caution">
    <text evidence="4">The sequence shown here is derived from an EMBL/GenBank/DDBJ whole genome shotgun (WGS) entry which is preliminary data.</text>
</comment>
<dbReference type="Proteomes" id="UP000092600">
    <property type="component" value="Unassembled WGS sequence"/>
</dbReference>
<proteinExistence type="predicted"/>
<feature type="signal peptide" evidence="2">
    <location>
        <begin position="1"/>
        <end position="27"/>
    </location>
</feature>
<dbReference type="EMBL" id="LSRQ01008442">
    <property type="protein sequence ID" value="OAY62685.1"/>
    <property type="molecule type" value="Genomic_DNA"/>
</dbReference>
<evidence type="ECO:0000313" key="5">
    <source>
        <dbReference type="Proteomes" id="UP000092600"/>
    </source>
</evidence>
<feature type="chain" id="PRO_5008875189" evidence="2">
    <location>
        <begin position="28"/>
        <end position="78"/>
    </location>
</feature>
<evidence type="ECO:0000313" key="4">
    <source>
        <dbReference type="EMBL" id="OAY69494.1"/>
    </source>
</evidence>
<evidence type="ECO:0000313" key="3">
    <source>
        <dbReference type="EMBL" id="OAY62685.1"/>
    </source>
</evidence>
<keyword evidence="2" id="KW-0732">Signal</keyword>
<protein>
    <submittedName>
        <fullName evidence="4">Protein IDA-LIKE 2</fullName>
    </submittedName>
</protein>
<dbReference type="STRING" id="4615.A0A199UXJ3"/>
<accession>A0A199UXJ3</accession>
<reference evidence="4 5" key="1">
    <citation type="journal article" date="2016" name="DNA Res.">
        <title>The draft genome of MD-2 pineapple using hybrid error correction of long reads.</title>
        <authorList>
            <person name="Redwan R.M."/>
            <person name="Saidin A."/>
            <person name="Kumar S.V."/>
        </authorList>
    </citation>
    <scope>NUCLEOTIDE SEQUENCE [LARGE SCALE GENOMIC DNA]</scope>
    <source>
        <strain evidence="5">cv. MD2</strain>
        <tissue evidence="4">Leaf</tissue>
    </source>
</reference>
<gene>
    <name evidence="3" type="ORF">ACMD2_21149</name>
    <name evidence="4" type="ORF">ACMD2_25898</name>
</gene>
<dbReference type="EMBL" id="LSRQ01004407">
    <property type="protein sequence ID" value="OAY69494.1"/>
    <property type="molecule type" value="Genomic_DNA"/>
</dbReference>
<dbReference type="Gramene" id="Aco018252.1.mrna1">
    <property type="protein sequence ID" value="Aco018252.1.mrna1.cds1"/>
    <property type="gene ID" value="Aco018252.1.path1"/>
</dbReference>
<name>A0A199UXJ3_ANACO</name>